<evidence type="ECO:0000313" key="2">
    <source>
        <dbReference type="Proteomes" id="UP001501729"/>
    </source>
</evidence>
<dbReference type="AlphaFoldDB" id="A0AAV3URB3"/>
<comment type="caution">
    <text evidence="1">The sequence shown here is derived from an EMBL/GenBank/DDBJ whole genome shotgun (WGS) entry which is preliminary data.</text>
</comment>
<proteinExistence type="predicted"/>
<gene>
    <name evidence="1" type="ORF">GCM10025751_57420</name>
</gene>
<sequence>MTNRDTVLALACADPIQICTDHRTLTGVVYQCEHHEPELTCRGPVPGEHVLYVATPTHDLYRLQYAYYNEIEHTKATLEHYDLSPNGRYTWLRTGARVECIINPTRGEQA</sequence>
<dbReference type="RefSeq" id="WP_227779193.1">
    <property type="nucleotide sequence ID" value="NZ_BAABKX010000030.1"/>
</dbReference>
<dbReference type="GeneID" id="68617352"/>
<dbReference type="Proteomes" id="UP001501729">
    <property type="component" value="Unassembled WGS sequence"/>
</dbReference>
<dbReference type="EMBL" id="BAABKX010000030">
    <property type="protein sequence ID" value="GAA5065961.1"/>
    <property type="molecule type" value="Genomic_DNA"/>
</dbReference>
<name>A0AAV3URB3_9EURY</name>
<protein>
    <submittedName>
        <fullName evidence="1">Uncharacterized protein</fullName>
    </submittedName>
</protein>
<accession>A0AAV3URB3</accession>
<reference evidence="1 2" key="1">
    <citation type="journal article" date="2019" name="Int. J. Syst. Evol. Microbiol.">
        <title>The Global Catalogue of Microorganisms (GCM) 10K type strain sequencing project: providing services to taxonomists for standard genome sequencing and annotation.</title>
        <authorList>
            <consortium name="The Broad Institute Genomics Platform"/>
            <consortium name="The Broad Institute Genome Sequencing Center for Infectious Disease"/>
            <person name="Wu L."/>
            <person name="Ma J."/>
        </authorList>
    </citation>
    <scope>NUCLEOTIDE SEQUENCE [LARGE SCALE GENOMIC DNA]</scope>
    <source>
        <strain evidence="1 2">JCM 17504</strain>
    </source>
</reference>
<keyword evidence="2" id="KW-1185">Reference proteome</keyword>
<evidence type="ECO:0000313" key="1">
    <source>
        <dbReference type="EMBL" id="GAA5065961.1"/>
    </source>
</evidence>
<organism evidence="1 2">
    <name type="scientific">Haladaptatus pallidirubidus</name>
    <dbReference type="NCBI Taxonomy" id="1008152"/>
    <lineage>
        <taxon>Archaea</taxon>
        <taxon>Methanobacteriati</taxon>
        <taxon>Methanobacteriota</taxon>
        <taxon>Stenosarchaea group</taxon>
        <taxon>Halobacteria</taxon>
        <taxon>Halobacteriales</taxon>
        <taxon>Haladaptataceae</taxon>
        <taxon>Haladaptatus</taxon>
    </lineage>
</organism>